<accession>A0A1T4M193</accession>
<name>A0A1T4M193_PORCN</name>
<sequence length="73" mass="8165">MKVYATTASFVLDRWFDIIREESACHIATLSKVKDSVQSRSRQESKGMRDEKTFALKNHTIGGARSEGCAKVS</sequence>
<evidence type="ECO:0000313" key="1">
    <source>
        <dbReference type="EMBL" id="SJZ60494.1"/>
    </source>
</evidence>
<evidence type="ECO:0000313" key="2">
    <source>
        <dbReference type="Proteomes" id="UP000189956"/>
    </source>
</evidence>
<proteinExistence type="predicted"/>
<dbReference type="AlphaFoldDB" id="A0A1T4M193"/>
<protein>
    <submittedName>
        <fullName evidence="1">Uncharacterized protein</fullName>
    </submittedName>
</protein>
<reference evidence="1 2" key="1">
    <citation type="submission" date="2017-02" db="EMBL/GenBank/DDBJ databases">
        <authorList>
            <person name="Peterson S.W."/>
        </authorList>
    </citation>
    <scope>NUCLEOTIDE SEQUENCE [LARGE SCALE GENOMIC DNA]</scope>
    <source>
        <strain evidence="1 2">ATCC 700135</strain>
    </source>
</reference>
<dbReference type="Proteomes" id="UP000189956">
    <property type="component" value="Unassembled WGS sequence"/>
</dbReference>
<gene>
    <name evidence="1" type="ORF">SAMN02745205_01339</name>
</gene>
<dbReference type="EMBL" id="FUWL01000010">
    <property type="protein sequence ID" value="SJZ60494.1"/>
    <property type="molecule type" value="Genomic_DNA"/>
</dbReference>
<organism evidence="1 2">
    <name type="scientific">Porphyromonas cangingivalis</name>
    <dbReference type="NCBI Taxonomy" id="36874"/>
    <lineage>
        <taxon>Bacteria</taxon>
        <taxon>Pseudomonadati</taxon>
        <taxon>Bacteroidota</taxon>
        <taxon>Bacteroidia</taxon>
        <taxon>Bacteroidales</taxon>
        <taxon>Porphyromonadaceae</taxon>
        <taxon>Porphyromonas</taxon>
    </lineage>
</organism>